<dbReference type="Proteomes" id="UP001632038">
    <property type="component" value="Unassembled WGS sequence"/>
</dbReference>
<dbReference type="InterPro" id="IPR050466">
    <property type="entry name" value="Carboxylest/Gibb_receptor"/>
</dbReference>
<name>A0ABD3BPA1_9LAMI</name>
<reference evidence="5" key="1">
    <citation type="journal article" date="2024" name="IScience">
        <title>Strigolactones Initiate the Formation of Haustorium-like Structures in Castilleja.</title>
        <authorList>
            <person name="Buerger M."/>
            <person name="Peterson D."/>
            <person name="Chory J."/>
        </authorList>
    </citation>
    <scope>NUCLEOTIDE SEQUENCE [LARGE SCALE GENOMIC DNA]</scope>
</reference>
<dbReference type="AlphaFoldDB" id="A0ABD3BPA1"/>
<sequence>MMFAKISTLIFFLPLFIFPFLSQPNPTNSQQPILNEIYPFIRVYKNGRIQRFIGQDFAPPSPTDPTAEVHSKDITFSQKYNLSARIYLPAQTTYKPRKIPLLIYFHGGRFFTGSAFSPSYNNHLNRLVAKASVLAVSVNYRLALENPLPIGTGPEPWLTKYADFGNVYMGGDSAGANIAHNMAIRSGWKTRAIGNETGDAYALNQMQRLWVYGYSKSKSGLDDPLVNPGMDPGLRRLGCKRVIVFVAGNDVLRFRVVEFGGENHVFNLGKPDSPKAIETLKLLAYFLNG</sequence>
<keyword evidence="5" id="KW-1185">Reference proteome</keyword>
<gene>
    <name evidence="4" type="ORF">CASFOL_037344</name>
</gene>
<comment type="caution">
    <text evidence="4">The sequence shown here is derived from an EMBL/GenBank/DDBJ whole genome shotgun (WGS) entry which is preliminary data.</text>
</comment>
<evidence type="ECO:0000259" key="3">
    <source>
        <dbReference type="Pfam" id="PF07859"/>
    </source>
</evidence>
<evidence type="ECO:0000313" key="5">
    <source>
        <dbReference type="Proteomes" id="UP001632038"/>
    </source>
</evidence>
<feature type="domain" description="Alpha/beta hydrolase fold-3" evidence="3">
    <location>
        <begin position="102"/>
        <end position="186"/>
    </location>
</feature>
<evidence type="ECO:0000313" key="4">
    <source>
        <dbReference type="EMBL" id="KAL3618821.1"/>
    </source>
</evidence>
<organism evidence="4 5">
    <name type="scientific">Castilleja foliolosa</name>
    <dbReference type="NCBI Taxonomy" id="1961234"/>
    <lineage>
        <taxon>Eukaryota</taxon>
        <taxon>Viridiplantae</taxon>
        <taxon>Streptophyta</taxon>
        <taxon>Embryophyta</taxon>
        <taxon>Tracheophyta</taxon>
        <taxon>Spermatophyta</taxon>
        <taxon>Magnoliopsida</taxon>
        <taxon>eudicotyledons</taxon>
        <taxon>Gunneridae</taxon>
        <taxon>Pentapetalae</taxon>
        <taxon>asterids</taxon>
        <taxon>lamiids</taxon>
        <taxon>Lamiales</taxon>
        <taxon>Orobanchaceae</taxon>
        <taxon>Pedicularideae</taxon>
        <taxon>Castillejinae</taxon>
        <taxon>Castilleja</taxon>
    </lineage>
</organism>
<comment type="similarity">
    <text evidence="1">Belongs to the 'GDXG' lipolytic enzyme family.</text>
</comment>
<dbReference type="PANTHER" id="PTHR23024">
    <property type="entry name" value="ARYLACETAMIDE DEACETYLASE"/>
    <property type="match status" value="1"/>
</dbReference>
<dbReference type="Gene3D" id="3.40.50.1820">
    <property type="entry name" value="alpha/beta hydrolase"/>
    <property type="match status" value="1"/>
</dbReference>
<dbReference type="Pfam" id="PF07859">
    <property type="entry name" value="Abhydrolase_3"/>
    <property type="match status" value="1"/>
</dbReference>
<dbReference type="PANTHER" id="PTHR23024:SF467">
    <property type="entry name" value="CARBOXYLESTERASE 12-RELATED"/>
    <property type="match status" value="1"/>
</dbReference>
<proteinExistence type="inferred from homology"/>
<keyword evidence="2" id="KW-0732">Signal</keyword>
<evidence type="ECO:0000256" key="1">
    <source>
        <dbReference type="ARBA" id="ARBA00010515"/>
    </source>
</evidence>
<feature type="signal peptide" evidence="2">
    <location>
        <begin position="1"/>
        <end position="29"/>
    </location>
</feature>
<accession>A0ABD3BPA1</accession>
<dbReference type="EMBL" id="JAVIJP010000077">
    <property type="protein sequence ID" value="KAL3618821.1"/>
    <property type="molecule type" value="Genomic_DNA"/>
</dbReference>
<protein>
    <recommendedName>
        <fullName evidence="3">Alpha/beta hydrolase fold-3 domain-containing protein</fullName>
    </recommendedName>
</protein>
<dbReference type="SUPFAM" id="SSF53474">
    <property type="entry name" value="alpha/beta-Hydrolases"/>
    <property type="match status" value="1"/>
</dbReference>
<feature type="chain" id="PRO_5044840259" description="Alpha/beta hydrolase fold-3 domain-containing protein" evidence="2">
    <location>
        <begin position="30"/>
        <end position="289"/>
    </location>
</feature>
<dbReference type="InterPro" id="IPR029058">
    <property type="entry name" value="AB_hydrolase_fold"/>
</dbReference>
<dbReference type="InterPro" id="IPR013094">
    <property type="entry name" value="AB_hydrolase_3"/>
</dbReference>
<evidence type="ECO:0000256" key="2">
    <source>
        <dbReference type="SAM" id="SignalP"/>
    </source>
</evidence>